<protein>
    <submittedName>
        <fullName evidence="2">Uncharacterized protein</fullName>
    </submittedName>
</protein>
<proteinExistence type="predicted"/>
<reference evidence="2" key="2">
    <citation type="submission" date="2022-04" db="EMBL/GenBank/DDBJ databases">
        <authorList>
            <person name="Fokt H."/>
            <person name="Baines J."/>
        </authorList>
    </citation>
    <scope>NUCLEOTIDE SEQUENCE</scope>
    <source>
        <strain evidence="2">KH569_7</strain>
    </source>
</reference>
<comment type="caution">
    <text evidence="2">The sequence shown here is derived from an EMBL/GenBank/DDBJ whole genome shotgun (WGS) entry which is preliminary data.</text>
</comment>
<evidence type="ECO:0000313" key="3">
    <source>
        <dbReference type="Proteomes" id="UP001143810"/>
    </source>
</evidence>
<sequence length="67" mass="7330">MNKYLCRLSVIGQLSAQYRTGWQTLASVVTDTGLCRDRYWCLLRQALAFVIGLSGGLGASACFLKSP</sequence>
<dbReference type="AlphaFoldDB" id="A0A9X2P0P9"/>
<dbReference type="EMBL" id="JAMZEE010000020">
    <property type="protein sequence ID" value="MCR6508451.1"/>
    <property type="molecule type" value="Genomic_DNA"/>
</dbReference>
<evidence type="ECO:0000313" key="2">
    <source>
        <dbReference type="EMBL" id="MCR6508451.1"/>
    </source>
</evidence>
<organism evidence="2 3">
    <name type="scientific">Bacteroides muris</name>
    <name type="common">ex Fokt et al. 2023</name>
    <dbReference type="NCBI Taxonomy" id="2937417"/>
    <lineage>
        <taxon>Bacteria</taxon>
        <taxon>Pseudomonadati</taxon>
        <taxon>Bacteroidota</taxon>
        <taxon>Bacteroidia</taxon>
        <taxon>Bacteroidales</taxon>
        <taxon>Bacteroidaceae</taxon>
        <taxon>Bacteroides</taxon>
    </lineage>
</organism>
<dbReference type="Proteomes" id="UP001143810">
    <property type="component" value="Unassembled WGS sequence"/>
</dbReference>
<keyword evidence="1" id="KW-0472">Membrane</keyword>
<keyword evidence="1" id="KW-0812">Transmembrane</keyword>
<feature type="transmembrane region" description="Helical" evidence="1">
    <location>
        <begin position="46"/>
        <end position="64"/>
    </location>
</feature>
<keyword evidence="1" id="KW-1133">Transmembrane helix</keyword>
<reference evidence="2" key="1">
    <citation type="journal article" date="2022" name="Arch. Microbiol.">
        <title>Bacteroides muris sp. nov. isolated from the cecum of wild-derived house mice.</title>
        <authorList>
            <person name="Fokt H."/>
            <person name="Unni R."/>
            <person name="Repnik U."/>
            <person name="Schmitz R.A."/>
            <person name="Bramkamp M."/>
            <person name="Baines J.F."/>
            <person name="Unterweger D."/>
        </authorList>
    </citation>
    <scope>NUCLEOTIDE SEQUENCE</scope>
    <source>
        <strain evidence="2">KH569_7</strain>
    </source>
</reference>
<name>A0A9X2P0P9_9BACE</name>
<gene>
    <name evidence="2" type="ORF">M1B78_09810</name>
</gene>
<evidence type="ECO:0000256" key="1">
    <source>
        <dbReference type="SAM" id="Phobius"/>
    </source>
</evidence>
<dbReference type="RefSeq" id="WP_257940563.1">
    <property type="nucleotide sequence ID" value="NZ_JAMZEE010000020.1"/>
</dbReference>
<accession>A0A9X2P0P9</accession>